<keyword evidence="6" id="KW-0769">Symport</keyword>
<feature type="transmembrane region" description="Helical" evidence="9">
    <location>
        <begin position="336"/>
        <end position="355"/>
    </location>
</feature>
<feature type="transmembrane region" description="Helical" evidence="9">
    <location>
        <begin position="118"/>
        <end position="149"/>
    </location>
</feature>
<dbReference type="PROSITE" id="PS00216">
    <property type="entry name" value="SUGAR_TRANSPORT_1"/>
    <property type="match status" value="2"/>
</dbReference>
<dbReference type="PANTHER" id="PTHR43528">
    <property type="entry name" value="ALPHA-KETOGLUTARATE PERMEASE"/>
    <property type="match status" value="1"/>
</dbReference>
<feature type="transmembrane region" description="Helical" evidence="9">
    <location>
        <begin position="311"/>
        <end position="330"/>
    </location>
</feature>
<keyword evidence="12" id="KW-1185">Reference proteome</keyword>
<accession>A0A176YSP3</accession>
<evidence type="ECO:0000256" key="8">
    <source>
        <dbReference type="ARBA" id="ARBA00023136"/>
    </source>
</evidence>
<dbReference type="Pfam" id="PF00083">
    <property type="entry name" value="Sugar_tr"/>
    <property type="match status" value="1"/>
</dbReference>
<dbReference type="PANTHER" id="PTHR43528:SF8">
    <property type="entry name" value="BLR0239 PROTEIN"/>
    <property type="match status" value="1"/>
</dbReference>
<name>A0A176YSP3_9BRAD</name>
<feature type="domain" description="Major facilitator superfamily (MFS) profile" evidence="10">
    <location>
        <begin position="22"/>
        <end position="429"/>
    </location>
</feature>
<dbReference type="Proteomes" id="UP000076959">
    <property type="component" value="Unassembled WGS sequence"/>
</dbReference>
<dbReference type="Gene3D" id="1.20.1250.20">
    <property type="entry name" value="MFS general substrate transporter like domains"/>
    <property type="match status" value="2"/>
</dbReference>
<evidence type="ECO:0000313" key="12">
    <source>
        <dbReference type="Proteomes" id="UP000076959"/>
    </source>
</evidence>
<dbReference type="InterPro" id="IPR051084">
    <property type="entry name" value="H+-coupled_symporters"/>
</dbReference>
<feature type="transmembrane region" description="Helical" evidence="9">
    <location>
        <begin position="376"/>
        <end position="397"/>
    </location>
</feature>
<dbReference type="Pfam" id="PF07690">
    <property type="entry name" value="MFS_1"/>
    <property type="match status" value="1"/>
</dbReference>
<evidence type="ECO:0000256" key="9">
    <source>
        <dbReference type="SAM" id="Phobius"/>
    </source>
</evidence>
<dbReference type="InterPro" id="IPR011701">
    <property type="entry name" value="MFS"/>
</dbReference>
<keyword evidence="8 9" id="KW-0472">Membrane</keyword>
<reference evidence="11 12" key="1">
    <citation type="submission" date="2016-03" db="EMBL/GenBank/DDBJ databases">
        <title>Draft Genome Sequence of the Strain BR 10245 (Bradyrhizobium sp.) isolated from nodules of Centrolobium paraense.</title>
        <authorList>
            <person name="Simoes-Araujo J.L.Sr."/>
            <person name="Barauna A.C."/>
            <person name="Silva K."/>
            <person name="Zilli J.E."/>
        </authorList>
    </citation>
    <scope>NUCLEOTIDE SEQUENCE [LARGE SCALE GENOMIC DNA]</scope>
    <source>
        <strain evidence="11 12">BR 10245</strain>
    </source>
</reference>
<keyword evidence="5 9" id="KW-0812">Transmembrane</keyword>
<keyword evidence="3" id="KW-0813">Transport</keyword>
<dbReference type="InterPro" id="IPR005828">
    <property type="entry name" value="MFS_sugar_transport-like"/>
</dbReference>
<evidence type="ECO:0000256" key="1">
    <source>
        <dbReference type="ARBA" id="ARBA00004651"/>
    </source>
</evidence>
<dbReference type="EMBL" id="LUUB01000053">
    <property type="protein sequence ID" value="OAF10233.1"/>
    <property type="molecule type" value="Genomic_DNA"/>
</dbReference>
<proteinExistence type="inferred from homology"/>
<feature type="transmembrane region" description="Helical" evidence="9">
    <location>
        <begin position="278"/>
        <end position="299"/>
    </location>
</feature>
<evidence type="ECO:0000259" key="10">
    <source>
        <dbReference type="PROSITE" id="PS50850"/>
    </source>
</evidence>
<evidence type="ECO:0000256" key="2">
    <source>
        <dbReference type="ARBA" id="ARBA00008240"/>
    </source>
</evidence>
<dbReference type="GO" id="GO:0015293">
    <property type="term" value="F:symporter activity"/>
    <property type="evidence" value="ECO:0007669"/>
    <property type="project" value="UniProtKB-KW"/>
</dbReference>
<comment type="similarity">
    <text evidence="2">Belongs to the major facilitator superfamily. Metabolite:H+ Symporter (MHS) family (TC 2.A.1.6) family.</text>
</comment>
<comment type="subcellular location">
    <subcellularLocation>
        <location evidence="1">Cell membrane</location>
        <topology evidence="1">Multi-pass membrane protein</topology>
    </subcellularLocation>
</comment>
<evidence type="ECO:0000256" key="3">
    <source>
        <dbReference type="ARBA" id="ARBA00022448"/>
    </source>
</evidence>
<feature type="transmembrane region" description="Helical" evidence="9">
    <location>
        <begin position="170"/>
        <end position="189"/>
    </location>
</feature>
<evidence type="ECO:0000256" key="7">
    <source>
        <dbReference type="ARBA" id="ARBA00022989"/>
    </source>
</evidence>
<dbReference type="PROSITE" id="PS50850">
    <property type="entry name" value="MFS"/>
    <property type="match status" value="1"/>
</dbReference>
<protein>
    <recommendedName>
        <fullName evidence="10">Major facilitator superfamily (MFS) profile domain-containing protein</fullName>
    </recommendedName>
</protein>
<feature type="transmembrane region" description="Helical" evidence="9">
    <location>
        <begin position="403"/>
        <end position="423"/>
    </location>
</feature>
<evidence type="ECO:0000313" key="11">
    <source>
        <dbReference type="EMBL" id="OAF10233.1"/>
    </source>
</evidence>
<keyword evidence="7 9" id="KW-1133">Transmembrane helix</keyword>
<sequence>MSSSQQFPTPATGALLASHRRLVVAAVIGNLLEWYDFFVYGVLAVTIAKLFFPAQSELTSLLLTLVSYGSGVVVRPFGAIMLGLYADRVGRKAALCLALATMGLGTGLIAIAPTFEAIGIAAPLIIVVARLLQGFSGSGELGSSVALLVEAAPDRWRGLYASFNEVSSQIGFLLAAFIVMIINLAMTPAQIDAGGWRVPFVFGLLVVPIGIYMRSKLEEPAVLSATRDDRTATKAAGKSGAGRPLLFAVGILLLYAIAGNVLFVYMPTFAVHELKIPTAQALFSSVAATCVMILCTPVVAFASDHFGRKPLFLLAAAGFLMLTYPAYAILTNRPSAASLAAVQAGLAVLMAVYAGPLKAALAELFPRRIRVTGVGFAYSLTAMIGSFAPAFATWLIAETANARAPAFIVMVAGVASGLALVWFKDEYGESLV</sequence>
<dbReference type="InterPro" id="IPR036259">
    <property type="entry name" value="MFS_trans_sf"/>
</dbReference>
<feature type="transmembrane region" description="Helical" evidence="9">
    <location>
        <begin position="195"/>
        <end position="213"/>
    </location>
</feature>
<dbReference type="GO" id="GO:0005886">
    <property type="term" value="C:plasma membrane"/>
    <property type="evidence" value="ECO:0007669"/>
    <property type="project" value="UniProtKB-SubCell"/>
</dbReference>
<dbReference type="OrthoDB" id="9783227at2"/>
<feature type="transmembrane region" description="Helical" evidence="9">
    <location>
        <begin position="245"/>
        <end position="266"/>
    </location>
</feature>
<evidence type="ECO:0000256" key="5">
    <source>
        <dbReference type="ARBA" id="ARBA00022692"/>
    </source>
</evidence>
<feature type="transmembrane region" description="Helical" evidence="9">
    <location>
        <begin position="61"/>
        <end position="86"/>
    </location>
</feature>
<evidence type="ECO:0000256" key="6">
    <source>
        <dbReference type="ARBA" id="ARBA00022847"/>
    </source>
</evidence>
<organism evidence="11 12">
    <name type="scientific">Bradyrhizobium centrolobii</name>
    <dbReference type="NCBI Taxonomy" id="1505087"/>
    <lineage>
        <taxon>Bacteria</taxon>
        <taxon>Pseudomonadati</taxon>
        <taxon>Pseudomonadota</taxon>
        <taxon>Alphaproteobacteria</taxon>
        <taxon>Hyphomicrobiales</taxon>
        <taxon>Nitrobacteraceae</taxon>
        <taxon>Bradyrhizobium</taxon>
    </lineage>
</organism>
<feature type="transmembrane region" description="Helical" evidence="9">
    <location>
        <begin position="93"/>
        <end position="112"/>
    </location>
</feature>
<dbReference type="InterPro" id="IPR005829">
    <property type="entry name" value="Sugar_transporter_CS"/>
</dbReference>
<dbReference type="InterPro" id="IPR020846">
    <property type="entry name" value="MFS_dom"/>
</dbReference>
<evidence type="ECO:0000256" key="4">
    <source>
        <dbReference type="ARBA" id="ARBA00022475"/>
    </source>
</evidence>
<dbReference type="SUPFAM" id="SSF103473">
    <property type="entry name" value="MFS general substrate transporter"/>
    <property type="match status" value="1"/>
</dbReference>
<comment type="caution">
    <text evidence="11">The sequence shown here is derived from an EMBL/GenBank/DDBJ whole genome shotgun (WGS) entry which is preliminary data.</text>
</comment>
<dbReference type="RefSeq" id="WP_161491861.1">
    <property type="nucleotide sequence ID" value="NZ_LUUB01000053.1"/>
</dbReference>
<dbReference type="STRING" id="1505087.AYJ54_11160"/>
<keyword evidence="4" id="KW-1003">Cell membrane</keyword>
<dbReference type="AlphaFoldDB" id="A0A176YSP3"/>
<gene>
    <name evidence="11" type="ORF">AYJ54_11160</name>
</gene>